<dbReference type="AlphaFoldDB" id="A0A1R4ACF7"/>
<sequence>MLRRSIFNKSVICINSPFNLCKIAPINTNMFTFSTSATTESFEGHGILGTYAKALYKVSNNAKKADKVLKDFQNLNSMCLNSKDFQNFILKPSLDKEIKLKFLGEQLEFDKITLSCISLMFENKRIDSLSKFVNILEKINLREQGKVPCQVLHAQVLSQENKEKIKAALYKRLGNNKEPVIDFIESPEIMGGLITKIDGKVLDSSVAGKLNTINKILNS</sequence>
<evidence type="ECO:0000256" key="5">
    <source>
        <dbReference type="ARBA" id="ARBA00023065"/>
    </source>
</evidence>
<reference evidence="9 10" key="3">
    <citation type="journal article" date="2016" name="Sci. Rep.">
        <title>Genome-wide diversity and gene expression profiling of Babesia microti isolates identify polymorphic genes that mediate host-pathogen interactions.</title>
        <authorList>
            <person name="Silva J.C."/>
            <person name="Cornillot E."/>
            <person name="McCracken C."/>
            <person name="Usmani-Brown S."/>
            <person name="Dwivedi A."/>
            <person name="Ifeonu O.O."/>
            <person name="Crabtree J."/>
            <person name="Gotia H.T."/>
            <person name="Virji A.Z."/>
            <person name="Reynes C."/>
            <person name="Colinge J."/>
            <person name="Kumar V."/>
            <person name="Lawres L."/>
            <person name="Pazzi J.E."/>
            <person name="Pablo J.V."/>
            <person name="Hung C."/>
            <person name="Brancato J."/>
            <person name="Kumari P."/>
            <person name="Orvis J."/>
            <person name="Tretina K."/>
            <person name="Chibucos M."/>
            <person name="Ott S."/>
            <person name="Sadzewicz L."/>
            <person name="Sengamalay N."/>
            <person name="Shetty A.C."/>
            <person name="Su Q."/>
            <person name="Tallon L."/>
            <person name="Fraser C.M."/>
            <person name="Frutos R."/>
            <person name="Molina D.M."/>
            <person name="Krause P.J."/>
            <person name="Ben Mamoun C."/>
        </authorList>
    </citation>
    <scope>NUCLEOTIDE SEQUENCE [LARGE SCALE GENOMIC DNA]</scope>
    <source>
        <strain evidence="9 10">RI</strain>
    </source>
</reference>
<name>A0A1R4ACF7_BABMR</name>
<evidence type="ECO:0000256" key="7">
    <source>
        <dbReference type="ARBA" id="ARBA00023136"/>
    </source>
</evidence>
<comment type="subcellular location">
    <subcellularLocation>
        <location evidence="1">Membrane</location>
    </subcellularLocation>
</comment>
<protein>
    <submittedName>
        <fullName evidence="9">ATP synthase delta (OSCP) subunit</fullName>
    </submittedName>
</protein>
<accession>A0A1R4ACF7</accession>
<organism evidence="9 10">
    <name type="scientific">Babesia microti (strain RI)</name>
    <dbReference type="NCBI Taxonomy" id="1133968"/>
    <lineage>
        <taxon>Eukaryota</taxon>
        <taxon>Sar</taxon>
        <taxon>Alveolata</taxon>
        <taxon>Apicomplexa</taxon>
        <taxon>Aconoidasida</taxon>
        <taxon>Piroplasmida</taxon>
        <taxon>Babesiidae</taxon>
        <taxon>Babesia</taxon>
    </lineage>
</organism>
<dbReference type="RefSeq" id="XP_021338824.1">
    <property type="nucleotide sequence ID" value="XM_021482289.1"/>
</dbReference>
<dbReference type="PANTHER" id="PTHR11910">
    <property type="entry name" value="ATP SYNTHASE DELTA CHAIN"/>
    <property type="match status" value="1"/>
</dbReference>
<evidence type="ECO:0000313" key="10">
    <source>
        <dbReference type="Proteomes" id="UP000002899"/>
    </source>
</evidence>
<dbReference type="Proteomes" id="UP000002899">
    <property type="component" value="Chromosome III"/>
</dbReference>
<dbReference type="SUPFAM" id="SSF47928">
    <property type="entry name" value="N-terminal domain of the delta subunit of the F1F0-ATP synthase"/>
    <property type="match status" value="1"/>
</dbReference>
<evidence type="ECO:0000256" key="3">
    <source>
        <dbReference type="ARBA" id="ARBA00022448"/>
    </source>
</evidence>
<dbReference type="InterPro" id="IPR026015">
    <property type="entry name" value="ATP_synth_OSCP/delta_N_sf"/>
</dbReference>
<evidence type="ECO:0000313" key="9">
    <source>
        <dbReference type="EMBL" id="SJK86699.1"/>
    </source>
</evidence>
<evidence type="ECO:0000256" key="8">
    <source>
        <dbReference type="ARBA" id="ARBA00023310"/>
    </source>
</evidence>
<dbReference type="GO" id="GO:0046933">
    <property type="term" value="F:proton-transporting ATP synthase activity, rotational mechanism"/>
    <property type="evidence" value="ECO:0007669"/>
    <property type="project" value="InterPro"/>
</dbReference>
<evidence type="ECO:0000256" key="2">
    <source>
        <dbReference type="ARBA" id="ARBA00007046"/>
    </source>
</evidence>
<proteinExistence type="inferred from homology"/>
<keyword evidence="5" id="KW-0406">Ion transport</keyword>
<dbReference type="NCBIfam" id="TIGR01145">
    <property type="entry name" value="ATP_synt_delta"/>
    <property type="match status" value="1"/>
</dbReference>
<dbReference type="KEGG" id="bmic:BMR1_03g04635"/>
<keyword evidence="8" id="KW-0066">ATP synthesis</keyword>
<dbReference type="VEuPathDB" id="PiroplasmaDB:BMR1_03g04635"/>
<dbReference type="Pfam" id="PF00213">
    <property type="entry name" value="OSCP"/>
    <property type="match status" value="1"/>
</dbReference>
<dbReference type="EMBL" id="LN871598">
    <property type="protein sequence ID" value="SJK86699.1"/>
    <property type="molecule type" value="Genomic_DNA"/>
</dbReference>
<dbReference type="GeneID" id="24425574"/>
<evidence type="ECO:0000256" key="1">
    <source>
        <dbReference type="ARBA" id="ARBA00004370"/>
    </source>
</evidence>
<dbReference type="PRINTS" id="PR00125">
    <property type="entry name" value="ATPASEDELTA"/>
</dbReference>
<keyword evidence="10" id="KW-1185">Reference proteome</keyword>
<keyword evidence="6" id="KW-0793">Thylakoid</keyword>
<dbReference type="Gene3D" id="1.10.520.20">
    <property type="entry name" value="N-terminal domain of the delta subunit of the F1F0-ATP synthase"/>
    <property type="match status" value="1"/>
</dbReference>
<dbReference type="InterPro" id="IPR000711">
    <property type="entry name" value="ATPase_OSCP/dsu"/>
</dbReference>
<keyword evidence="7" id="KW-0472">Membrane</keyword>
<dbReference type="GO" id="GO:0016020">
    <property type="term" value="C:membrane"/>
    <property type="evidence" value="ECO:0007669"/>
    <property type="project" value="UniProtKB-SubCell"/>
</dbReference>
<keyword evidence="4" id="KW-0375">Hydrogen ion transport</keyword>
<keyword evidence="3" id="KW-0813">Transport</keyword>
<reference evidence="9 10" key="1">
    <citation type="journal article" date="2012" name="Nucleic Acids Res.">
        <title>Sequencing of the smallest Apicomplexan genome from the human pathogen Babesia microti.</title>
        <authorList>
            <person name="Cornillot E."/>
            <person name="Hadj-Kaddour K."/>
            <person name="Dassouli A."/>
            <person name="Noel B."/>
            <person name="Ranwez V."/>
            <person name="Vacherie B."/>
            <person name="Augagneur Y."/>
            <person name="Bres V."/>
            <person name="Duclos A."/>
            <person name="Randazzo S."/>
            <person name="Carcy B."/>
            <person name="Debierre-Grockiego F."/>
            <person name="Delbecq S."/>
            <person name="Moubri-Menage K."/>
            <person name="Shams-Eldin H."/>
            <person name="Usmani-Brown S."/>
            <person name="Bringaud F."/>
            <person name="Wincker P."/>
            <person name="Vivares C.P."/>
            <person name="Schwarz R.T."/>
            <person name="Schetters T.P."/>
            <person name="Krause P.J."/>
            <person name="Gorenflot A."/>
            <person name="Berry V."/>
            <person name="Barbe V."/>
            <person name="Ben Mamoun C."/>
        </authorList>
    </citation>
    <scope>NUCLEOTIDE SEQUENCE [LARGE SCALE GENOMIC DNA]</scope>
    <source>
        <strain evidence="9 10">RI</strain>
    </source>
</reference>
<reference evidence="9 10" key="2">
    <citation type="journal article" date="2013" name="PLoS ONE">
        <title>Whole genome mapping and re-organization of the nuclear and mitochondrial genomes of Babesia microti isolates.</title>
        <authorList>
            <person name="Cornillot E."/>
            <person name="Dassouli A."/>
            <person name="Garg A."/>
            <person name="Pachikara N."/>
            <person name="Randazzo S."/>
            <person name="Depoix D."/>
            <person name="Carcy B."/>
            <person name="Delbecq S."/>
            <person name="Frutos R."/>
            <person name="Silva J.C."/>
            <person name="Sutton R."/>
            <person name="Krause P.J."/>
            <person name="Mamoun C.B."/>
        </authorList>
    </citation>
    <scope>NUCLEOTIDE SEQUENCE [LARGE SCALE GENOMIC DNA]</scope>
    <source>
        <strain evidence="9 10">RI</strain>
    </source>
</reference>
<dbReference type="HAMAP" id="MF_01416">
    <property type="entry name" value="ATP_synth_delta_bact"/>
    <property type="match status" value="1"/>
</dbReference>
<comment type="similarity">
    <text evidence="2">Belongs to the ATPase delta chain family.</text>
</comment>
<evidence type="ECO:0000256" key="6">
    <source>
        <dbReference type="ARBA" id="ARBA00023078"/>
    </source>
</evidence>
<dbReference type="OrthoDB" id="1262810at2759"/>
<gene>
    <name evidence="9" type="ORF">BMR1_03g04635</name>
</gene>
<evidence type="ECO:0000256" key="4">
    <source>
        <dbReference type="ARBA" id="ARBA00022781"/>
    </source>
</evidence>